<feature type="compositionally biased region" description="Polar residues" evidence="3">
    <location>
        <begin position="126"/>
        <end position="147"/>
    </location>
</feature>
<dbReference type="AlphaFoldDB" id="A0A183B9G5"/>
<accession>A0A183B9G5</accession>
<feature type="compositionally biased region" description="Low complexity" evidence="3">
    <location>
        <begin position="111"/>
        <end position="125"/>
    </location>
</feature>
<evidence type="ECO:0000259" key="4">
    <source>
        <dbReference type="PROSITE" id="PS50014"/>
    </source>
</evidence>
<evidence type="ECO:0000313" key="5">
    <source>
        <dbReference type="EMBL" id="VDP93122.1"/>
    </source>
</evidence>
<evidence type="ECO:0000256" key="1">
    <source>
        <dbReference type="ARBA" id="ARBA00023117"/>
    </source>
</evidence>
<feature type="compositionally biased region" description="Basic residues" evidence="3">
    <location>
        <begin position="93"/>
        <end position="106"/>
    </location>
</feature>
<evidence type="ECO:0000256" key="3">
    <source>
        <dbReference type="SAM" id="MobiDB-lite"/>
    </source>
</evidence>
<keyword evidence="6" id="KW-1185">Reference proteome</keyword>
<evidence type="ECO:0000313" key="6">
    <source>
        <dbReference type="Proteomes" id="UP000272942"/>
    </source>
</evidence>
<dbReference type="Gene3D" id="1.20.920.10">
    <property type="entry name" value="Bromodomain-like"/>
    <property type="match status" value="1"/>
</dbReference>
<dbReference type="Pfam" id="PF00439">
    <property type="entry name" value="Bromodomain"/>
    <property type="match status" value="1"/>
</dbReference>
<reference evidence="7" key="1">
    <citation type="submission" date="2016-06" db="UniProtKB">
        <authorList>
            <consortium name="WormBaseParasite"/>
        </authorList>
    </citation>
    <scope>IDENTIFICATION</scope>
</reference>
<feature type="compositionally biased region" description="Polar residues" evidence="3">
    <location>
        <begin position="188"/>
        <end position="201"/>
    </location>
</feature>
<protein>
    <submittedName>
        <fullName evidence="7">Bromo domain-containing protein</fullName>
    </submittedName>
</protein>
<name>A0A183B9G5_9TREM</name>
<organism evidence="7">
    <name type="scientific">Echinostoma caproni</name>
    <dbReference type="NCBI Taxonomy" id="27848"/>
    <lineage>
        <taxon>Eukaryota</taxon>
        <taxon>Metazoa</taxon>
        <taxon>Spiralia</taxon>
        <taxon>Lophotrochozoa</taxon>
        <taxon>Platyhelminthes</taxon>
        <taxon>Trematoda</taxon>
        <taxon>Digenea</taxon>
        <taxon>Plagiorchiida</taxon>
        <taxon>Echinostomata</taxon>
        <taxon>Echinostomatoidea</taxon>
        <taxon>Echinostomatidae</taxon>
        <taxon>Echinostoma</taxon>
    </lineage>
</organism>
<dbReference type="InterPro" id="IPR036427">
    <property type="entry name" value="Bromodomain-like_sf"/>
</dbReference>
<dbReference type="InterPro" id="IPR051831">
    <property type="entry name" value="Bromodomain_contain_prot"/>
</dbReference>
<evidence type="ECO:0000256" key="2">
    <source>
        <dbReference type="PROSITE-ProRule" id="PRU00035"/>
    </source>
</evidence>
<reference evidence="5 6" key="2">
    <citation type="submission" date="2018-11" db="EMBL/GenBank/DDBJ databases">
        <authorList>
            <consortium name="Pathogen Informatics"/>
        </authorList>
    </citation>
    <scope>NUCLEOTIDE SEQUENCE [LARGE SCALE GENOMIC DNA]</scope>
    <source>
        <strain evidence="5 6">Egypt</strain>
    </source>
</reference>
<sequence>MDLGTIYNRLCSRAFYHSASEYLSDVTLMCENAMVYNPPDTTYYQRARKLLAYCRKQMTPTALRKLCDQLELTGGLKDSELGDIQSPTDAFSRHHKLNRGHHRRLITGRDSLASGSSRLVSGSSSWHGIQRNTSGTGLTRYSGSRASSGHERRSSHQIGRPYKDRSSDTASISSPFSPYGKRQRKSSQDSIGTPRSETSKPSPAAESELFIY</sequence>
<dbReference type="CDD" id="cd04369">
    <property type="entry name" value="Bromodomain"/>
    <property type="match status" value="1"/>
</dbReference>
<gene>
    <name evidence="5" type="ORF">ECPE_LOCUS15850</name>
</gene>
<evidence type="ECO:0000313" key="7">
    <source>
        <dbReference type="WBParaSite" id="ECPE_0001589001-mRNA-1"/>
    </source>
</evidence>
<proteinExistence type="predicted"/>
<feature type="region of interest" description="Disordered" evidence="3">
    <location>
        <begin position="83"/>
        <end position="212"/>
    </location>
</feature>
<dbReference type="PANTHER" id="PTHR22881:SF27">
    <property type="entry name" value="BROMODOMAIN CONTAINING 7_9"/>
    <property type="match status" value="1"/>
</dbReference>
<dbReference type="OrthoDB" id="21648at2759"/>
<dbReference type="InterPro" id="IPR001487">
    <property type="entry name" value="Bromodomain"/>
</dbReference>
<keyword evidence="1 2" id="KW-0103">Bromodomain</keyword>
<dbReference type="PANTHER" id="PTHR22881">
    <property type="entry name" value="BROMODOMAIN CONTAINING PROTEIN"/>
    <property type="match status" value="1"/>
</dbReference>
<feature type="domain" description="Bromo" evidence="4">
    <location>
        <begin position="1"/>
        <end position="44"/>
    </location>
</feature>
<dbReference type="Proteomes" id="UP000272942">
    <property type="component" value="Unassembled WGS sequence"/>
</dbReference>
<dbReference type="PROSITE" id="PS50014">
    <property type="entry name" value="BROMODOMAIN_2"/>
    <property type="match status" value="1"/>
</dbReference>
<dbReference type="EMBL" id="UZAN01061999">
    <property type="protein sequence ID" value="VDP93122.1"/>
    <property type="molecule type" value="Genomic_DNA"/>
</dbReference>
<dbReference type="WBParaSite" id="ECPE_0001589001-mRNA-1">
    <property type="protein sequence ID" value="ECPE_0001589001-mRNA-1"/>
    <property type="gene ID" value="ECPE_0001589001"/>
</dbReference>
<dbReference type="SUPFAM" id="SSF47370">
    <property type="entry name" value="Bromodomain"/>
    <property type="match status" value="1"/>
</dbReference>